<dbReference type="Proteomes" id="UP001551584">
    <property type="component" value="Unassembled WGS sequence"/>
</dbReference>
<organism evidence="1 2">
    <name type="scientific">Streptomyces chilikensis</name>
    <dbReference type="NCBI Taxonomy" id="1194079"/>
    <lineage>
        <taxon>Bacteria</taxon>
        <taxon>Bacillati</taxon>
        <taxon>Actinomycetota</taxon>
        <taxon>Actinomycetes</taxon>
        <taxon>Kitasatosporales</taxon>
        <taxon>Streptomycetaceae</taxon>
        <taxon>Streptomyces</taxon>
    </lineage>
</organism>
<keyword evidence="2" id="KW-1185">Reference proteome</keyword>
<evidence type="ECO:0000313" key="2">
    <source>
        <dbReference type="Proteomes" id="UP001551584"/>
    </source>
</evidence>
<sequence length="340" mass="36331">MASAAPGCATHTARIVDRSGAVVTDAITLLSVEWTRVLDDSSAAKVVIQPDGDCCERLGQVRSWRHDLHIFRDGRPVWEGPILLPVWKTGSVEITAVDVIGWLDRRVPHQDMRFTSTDLVDIAAWLIRDGFAPHDPGHEVQIVAPTKIRGDRAYQLDVGQTGDHLRALAETGLDFTTVGRRIVLLPEDHCARIGSLTDADLPSGLSISEDGAALATRVVLHGSQDSGVKGVAGGMDPYYGLLERAVEESSVLDEHSAAAGARSRLRASHPAPVFLDTSQETTISSEAAIDVESLVPGWCLDVTTTTTCRDIGQSLKIAGVKVTEDAAGESVRVQLVPSGV</sequence>
<dbReference type="EMBL" id="JBEZNA010000004">
    <property type="protein sequence ID" value="MEU9576323.1"/>
    <property type="molecule type" value="Genomic_DNA"/>
</dbReference>
<reference evidence="1 2" key="1">
    <citation type="submission" date="2024-06" db="EMBL/GenBank/DDBJ databases">
        <title>The Natural Products Discovery Center: Release of the First 8490 Sequenced Strains for Exploring Actinobacteria Biosynthetic Diversity.</title>
        <authorList>
            <person name="Kalkreuter E."/>
            <person name="Kautsar S.A."/>
            <person name="Yang D."/>
            <person name="Bader C.D."/>
            <person name="Teijaro C.N."/>
            <person name="Fluegel L."/>
            <person name="Davis C.M."/>
            <person name="Simpson J.R."/>
            <person name="Lauterbach L."/>
            <person name="Steele A.D."/>
            <person name="Gui C."/>
            <person name="Meng S."/>
            <person name="Li G."/>
            <person name="Viehrig K."/>
            <person name="Ye F."/>
            <person name="Su P."/>
            <person name="Kiefer A.F."/>
            <person name="Nichols A."/>
            <person name="Cepeda A.J."/>
            <person name="Yan W."/>
            <person name="Fan B."/>
            <person name="Jiang Y."/>
            <person name="Adhikari A."/>
            <person name="Zheng C.-J."/>
            <person name="Schuster L."/>
            <person name="Cowan T.M."/>
            <person name="Smanski M.J."/>
            <person name="Chevrette M.G."/>
            <person name="De Carvalho L.P.S."/>
            <person name="Shen B."/>
        </authorList>
    </citation>
    <scope>NUCLEOTIDE SEQUENCE [LARGE SCALE GENOMIC DNA]</scope>
    <source>
        <strain evidence="1 2">NPDC048117</strain>
    </source>
</reference>
<dbReference type="RefSeq" id="WP_359268470.1">
    <property type="nucleotide sequence ID" value="NZ_JBEZNA010000004.1"/>
</dbReference>
<protein>
    <recommendedName>
        <fullName evidence="3">Minor tail protein</fullName>
    </recommendedName>
</protein>
<evidence type="ECO:0000313" key="1">
    <source>
        <dbReference type="EMBL" id="MEU9576323.1"/>
    </source>
</evidence>
<name>A0ABV3EJG2_9ACTN</name>
<accession>A0ABV3EJG2</accession>
<comment type="caution">
    <text evidence="1">The sequence shown here is derived from an EMBL/GenBank/DDBJ whole genome shotgun (WGS) entry which is preliminary data.</text>
</comment>
<proteinExistence type="predicted"/>
<gene>
    <name evidence="1" type="ORF">AB0D95_03365</name>
</gene>
<evidence type="ECO:0008006" key="3">
    <source>
        <dbReference type="Google" id="ProtNLM"/>
    </source>
</evidence>